<gene>
    <name evidence="1" type="ORF">LPB072_00170</name>
    <name evidence="2" type="ORF">LPB72_22445</name>
</gene>
<keyword evidence="3" id="KW-1185">Reference proteome</keyword>
<dbReference type="Proteomes" id="UP000185657">
    <property type="component" value="Unassembled WGS sequence"/>
</dbReference>
<evidence type="ECO:0000313" key="3">
    <source>
        <dbReference type="Proteomes" id="UP000185657"/>
    </source>
</evidence>
<name>A0A167GEM8_9BURK</name>
<reference evidence="1 4" key="2">
    <citation type="submission" date="2016-10" db="EMBL/GenBank/DDBJ databases">
        <title>Hydorgenophaga sp. LPB0072 isolated from gastropod.</title>
        <authorList>
            <person name="Kim E."/>
            <person name="Yi H."/>
        </authorList>
    </citation>
    <scope>NUCLEOTIDE SEQUENCE [LARGE SCALE GENOMIC DNA]</scope>
    <source>
        <strain evidence="1 4">LPB0072</strain>
    </source>
</reference>
<accession>A0A167GEM8</accession>
<evidence type="ECO:0000313" key="4">
    <source>
        <dbReference type="Proteomes" id="UP000185680"/>
    </source>
</evidence>
<dbReference type="AlphaFoldDB" id="A0A167GEM8"/>
<dbReference type="Proteomes" id="UP000185680">
    <property type="component" value="Chromosome"/>
</dbReference>
<evidence type="ECO:0000313" key="2">
    <source>
        <dbReference type="EMBL" id="OAD39348.1"/>
    </source>
</evidence>
<evidence type="ECO:0000313" key="1">
    <source>
        <dbReference type="EMBL" id="AOW11509.1"/>
    </source>
</evidence>
<dbReference type="EMBL" id="CP017476">
    <property type="protein sequence ID" value="AOW11509.1"/>
    <property type="molecule type" value="Genomic_DNA"/>
</dbReference>
<dbReference type="EMBL" id="LVWD01000043">
    <property type="protein sequence ID" value="OAD39348.1"/>
    <property type="molecule type" value="Genomic_DNA"/>
</dbReference>
<protein>
    <submittedName>
        <fullName evidence="1">Uncharacterized protein</fullName>
    </submittedName>
</protein>
<dbReference type="STRING" id="1763535.LPB072_00170"/>
<reference evidence="2 3" key="1">
    <citation type="submission" date="2016-02" db="EMBL/GenBank/DDBJ databases">
        <title>Draft genome sequence of Hydrogenophaga sp. LPB0072.</title>
        <authorList>
            <person name="Shin S.-K."/>
            <person name="Yi H."/>
        </authorList>
    </citation>
    <scope>NUCLEOTIDE SEQUENCE [LARGE SCALE GENOMIC DNA]</scope>
    <source>
        <strain evidence="2 3">LPB0072</strain>
    </source>
</reference>
<sequence length="99" mass="11386">MTLRVRRFTISLSFQLSDATLYELENPMAKEITVRPSKKPVQMREMRVALPSDMPFDKLVDVLKVTLTLPELPGIKGCRPCLSGLDRFVFEDLVNGRYR</sequence>
<organism evidence="1 4">
    <name type="scientific">Hydrogenophaga crassostreae</name>
    <dbReference type="NCBI Taxonomy" id="1763535"/>
    <lineage>
        <taxon>Bacteria</taxon>
        <taxon>Pseudomonadati</taxon>
        <taxon>Pseudomonadota</taxon>
        <taxon>Betaproteobacteria</taxon>
        <taxon>Burkholderiales</taxon>
        <taxon>Comamonadaceae</taxon>
        <taxon>Hydrogenophaga</taxon>
    </lineage>
</organism>
<proteinExistence type="predicted"/>
<dbReference type="KEGG" id="hyl:LPB072_00170"/>